<feature type="compositionally biased region" description="Polar residues" evidence="1">
    <location>
        <begin position="663"/>
        <end position="682"/>
    </location>
</feature>
<feature type="region of interest" description="Disordered" evidence="1">
    <location>
        <begin position="521"/>
        <end position="698"/>
    </location>
</feature>
<evidence type="ECO:0000313" key="3">
    <source>
        <dbReference type="Proteomes" id="UP000250043"/>
    </source>
</evidence>
<protein>
    <submittedName>
        <fullName evidence="2">Uncharacterized protein</fullName>
    </submittedName>
</protein>
<feature type="compositionally biased region" description="Low complexity" evidence="1">
    <location>
        <begin position="490"/>
        <end position="500"/>
    </location>
</feature>
<feature type="compositionally biased region" description="Low complexity" evidence="1">
    <location>
        <begin position="590"/>
        <end position="602"/>
    </location>
</feature>
<accession>A0A8E2J6X2</accession>
<dbReference type="OrthoDB" id="2646484at2759"/>
<reference evidence="2 3" key="1">
    <citation type="submission" date="2016-07" db="EMBL/GenBank/DDBJ databases">
        <title>Draft genome of the white-rot fungus Obba rivulosa 3A-2.</title>
        <authorList>
            <consortium name="DOE Joint Genome Institute"/>
            <person name="Miettinen O."/>
            <person name="Riley R."/>
            <person name="Acob R."/>
            <person name="Barry K."/>
            <person name="Cullen D."/>
            <person name="De Vries R."/>
            <person name="Hainaut M."/>
            <person name="Hatakka A."/>
            <person name="Henrissat B."/>
            <person name="Hilden K."/>
            <person name="Kuo R."/>
            <person name="Labutti K."/>
            <person name="Lipzen A."/>
            <person name="Makela M.R."/>
            <person name="Sandor L."/>
            <person name="Spatafora J.W."/>
            <person name="Grigoriev I.V."/>
            <person name="Hibbett D.S."/>
        </authorList>
    </citation>
    <scope>NUCLEOTIDE SEQUENCE [LARGE SCALE GENOMIC DNA]</scope>
    <source>
        <strain evidence="2 3">3A-2</strain>
    </source>
</reference>
<keyword evidence="3" id="KW-1185">Reference proteome</keyword>
<gene>
    <name evidence="2" type="ORF">OBBRIDRAFT_822288</name>
</gene>
<feature type="compositionally biased region" description="Basic and acidic residues" evidence="1">
    <location>
        <begin position="527"/>
        <end position="536"/>
    </location>
</feature>
<feature type="region of interest" description="Disordered" evidence="1">
    <location>
        <begin position="1"/>
        <end position="22"/>
    </location>
</feature>
<evidence type="ECO:0000256" key="1">
    <source>
        <dbReference type="SAM" id="MobiDB-lite"/>
    </source>
</evidence>
<dbReference type="EMBL" id="KV722331">
    <property type="protein sequence ID" value="OCH96257.1"/>
    <property type="molecule type" value="Genomic_DNA"/>
</dbReference>
<name>A0A8E2J6X2_9APHY</name>
<evidence type="ECO:0000313" key="2">
    <source>
        <dbReference type="EMBL" id="OCH96257.1"/>
    </source>
</evidence>
<feature type="region of interest" description="Disordered" evidence="1">
    <location>
        <begin position="485"/>
        <end position="508"/>
    </location>
</feature>
<dbReference type="Proteomes" id="UP000250043">
    <property type="component" value="Unassembled WGS sequence"/>
</dbReference>
<organism evidence="2 3">
    <name type="scientific">Obba rivulosa</name>
    <dbReference type="NCBI Taxonomy" id="1052685"/>
    <lineage>
        <taxon>Eukaryota</taxon>
        <taxon>Fungi</taxon>
        <taxon>Dikarya</taxon>
        <taxon>Basidiomycota</taxon>
        <taxon>Agaricomycotina</taxon>
        <taxon>Agaricomycetes</taxon>
        <taxon>Polyporales</taxon>
        <taxon>Gelatoporiaceae</taxon>
        <taxon>Obba</taxon>
    </lineage>
</organism>
<dbReference type="AlphaFoldDB" id="A0A8E2J6X2"/>
<proteinExistence type="predicted"/>
<sequence length="698" mass="75968">MGPIMPTHPPKRKQRRGFVLPSTSSSHSLDMVDVLMAHPCENLLTTSLSSLSTMDSLQSLDNAPPFPSHAAPRVFVNITTVPTLVFRSSDEPTAMLSVPTPPRLKTMLLEPIYIPKWAEVLPTCLTPACDPIIEEDFEEDIVAFPAPPWIALGSIFAREAFHAIFRSRSAWHASLTRNSSETSLSLSISDSLELRASLSARQLNQNDLVSDVFSGNERSLEQDGDRPHLVPTIMVSNSTAVLPISLESSQSLTRLVPLAVRRGQSLPTPLAIGKIKLSNVESDPYPGIPSAFLGSPSRYSPTFEAPTESPSFSMSLETMCIDLRSRCPELRTPILPMAAGFSEDYVQTTPSSRVSSGTEDHEWDFTKDLDAHGRCPSIPDGRLSPVPRPINAPSDAVPPSDYSTTTDVDSVSWASNPTFIDSVVHGEEVQQREAGDAKMQRRRTVIIETENHNSAPSDPNAVPHSDDFDRPVPFEVLAGPYFSPTQCYQSTSPRSRPSSSATMRPVRGILKEKKTVRFSIAPSLHKYPSDGIREQPEAPPHITSEPVRRSLAGTHQASPLRQSFAPDGRTVPEDVPVEQTELSLPKHPALRPAAQPAPKPAAVDQKRPPLRILNGRQSLPVARSPQASPAARKNVAKSEVGTPKRLMKAASASLPARPAEGSTVVQVTQPGGSARRNSSPQKSRMPVPFRSILTKFRA</sequence>